<dbReference type="Pfam" id="PF13585">
    <property type="entry name" value="CHU_C"/>
    <property type="match status" value="1"/>
</dbReference>
<accession>A0ABS0EJK5</accession>
<dbReference type="SUPFAM" id="SSF101898">
    <property type="entry name" value="NHL repeat"/>
    <property type="match status" value="1"/>
</dbReference>
<evidence type="ECO:0000313" key="3">
    <source>
        <dbReference type="Proteomes" id="UP000611215"/>
    </source>
</evidence>
<dbReference type="InterPro" id="IPR057078">
    <property type="entry name" value="HYR-4C"/>
</dbReference>
<dbReference type="Pfam" id="PF19076">
    <property type="entry name" value="CshA_repeat"/>
    <property type="match status" value="1"/>
</dbReference>
<organism evidence="2 3">
    <name type="scientific">Winogradskyella marina</name>
    <dbReference type="NCBI Taxonomy" id="2785530"/>
    <lineage>
        <taxon>Bacteria</taxon>
        <taxon>Pseudomonadati</taxon>
        <taxon>Bacteroidota</taxon>
        <taxon>Flavobacteriia</taxon>
        <taxon>Flavobacteriales</taxon>
        <taxon>Flavobacteriaceae</taxon>
        <taxon>Winogradskyella</taxon>
    </lineage>
</organism>
<dbReference type="InterPro" id="IPR026395">
    <property type="entry name" value="CshA_fibril"/>
</dbReference>
<keyword evidence="3" id="KW-1185">Reference proteome</keyword>
<protein>
    <submittedName>
        <fullName evidence="2">Gliding motility-associated C-terminal domain-containing protein</fullName>
    </submittedName>
</protein>
<proteinExistence type="predicted"/>
<dbReference type="Pfam" id="PF23237">
    <property type="entry name" value="HYR_4C"/>
    <property type="match status" value="1"/>
</dbReference>
<dbReference type="PROSITE" id="PS50835">
    <property type="entry name" value="IG_LIKE"/>
    <property type="match status" value="1"/>
</dbReference>
<dbReference type="Pfam" id="PF21959">
    <property type="entry name" value="DUF6923"/>
    <property type="match status" value="2"/>
</dbReference>
<dbReference type="RefSeq" id="WP_195871834.1">
    <property type="nucleotide sequence ID" value="NZ_JADOET010000009.1"/>
</dbReference>
<evidence type="ECO:0000313" key="2">
    <source>
        <dbReference type="EMBL" id="MBF8150579.1"/>
    </source>
</evidence>
<gene>
    <name evidence="2" type="ORF">ITJ86_11770</name>
</gene>
<dbReference type="InterPro" id="IPR044023">
    <property type="entry name" value="Ig_7"/>
</dbReference>
<feature type="domain" description="Ig-like" evidence="1">
    <location>
        <begin position="422"/>
        <end position="536"/>
    </location>
</feature>
<sequence>MKHFYNPKLITPSKLVMSLVFAITLSMVSFSSYGQVLVTKNQNATKNKQVPSEDLELTNARYVSESKYNDLQQSLRGKANMAFSCADGFGYILTNVGSGNGNVTGLYSFDLSTNSLSEIKDPLISDTTTSQFINAIGYNVVDNYLYGFLQGSNKVVKIDNNGDIELLTVTGLTGSNYPSGDIDENGILYLYGQGRFVTIDLNPTSPNYLVANIVLQHFVVSNDMAFSPIDNNLYILTSNSSRSLLKFDTTTNTISTLGQVSGLESESTNSFGTAYMDTLGNMYVANNSSGNTYKINTPHLGGLTAAFYSNLPGVSPGDGARCPTQPTKPMAIADDICITSDTTEITLNIAANDSEGTYALDIASVQLLDPSTTLPTNTVTIPGQGTFTLGTNGEVTFTALQTFSGTSVQYTISDVLGHVSNPGVITISLNETAAPTGSSNQEFCEANNSTISDLNATGSNIMWYADENSNTPLNSNTALTEGTTYYASQTSSDGCESLDRLAVTVNFSDEISLLNPQEASCIVVHGTLYTIEATFTGTAPFTASGDGQSGIFTDNGDGTTTWVSSPIESTVEDYNITISDKCGSLDLTGSSPAECLNTPFDCEDGFAYIIVNERNSEGDFVSGLYSYNLVTHEQTLIKAPLIENTNESQFVNAIGYNVLDNNIYGIQQFTNNIVKIDASANVEFLPIVGPFTVGDYSSGDINENGLLVLHGLDKFVSIDLNPSSPNYLTASTLLNYPTTVNDITFSPIDGNIYFVTSTNDRKLLRFNITSNTVDDLGLVTGLSSETTNQFGTAYMDALGNMFIANNASGNIYRIEEPHTGNLAATPYNQLIDVLPGDGARCPSQIITPVAVDDTLCITSDDTEIEISVLNNDSAGTYDIDITAVELIDPITSLPSTSVTIPNEGTFSVNNQGVVLFEALPSFSGTSIEYTITDMIGVTSTPATITISLNTTTTPTGNSVQEFCESSEPTIADLSATGTNIQWYASETDTSSLDSSEELIDGNTYYATQTTSNSCESLERLAVTVNFTNDITLISAETLECSEDGTTYTVVATFTGTAPFTAIGNGQPGTWATNDDDTFTWTSDAISGTEDYNIEIQDANLCNTITLSGDAAICCEFEVTCPTFEDTTVACYSELPSETAYTIEAFEALGNADGIIGDNACGLIEITAQNSSDQGTCEQTITRTYTITSYEDTNSNGVRDEDETTILNSAECTQLIIVNDTIAPEFTVPDDITIECDVDATDLSITGYVNDESDNCSTDLKATFTDSVADGTCPGSSIISRTWSLIDDCDNTTTYVQTITVQDTTAPTFSGPADITIECDVDPTDLTITGDVTDESDNCASDLDAIFTDSVADGTCPGSSIISRTWSLTDDCDNTTTFVQTITVQDTTAPTFSVPADITIECDVDVTDLTITGDVTDESDNCASDLEATYTDSVEDGTCPGASVISRTWSLTDDCDNTTTVVQTITVQDTTAPMFNETLPADITVECDAVPTAETLTATDSCGTAEVVFEEEITEGSCMGDYSIVRTWTATDSCENETIHTQIITVQDTTAPTLLNEYEDTIVVTCDDIPEVPSLSFEDSCSNDMDVSFNEESNQTNDFDDYTITRTWTVTDDCGNQAVYTQTITVETSNIIETMDTNLCILDSELDLFNLLSGDFDMNGTWSVVSGDATIDGSFFDPTSAEVGVYTFMYSISEGACPSEAVVTVTLDDDCVVLACGEENVVISKSVTANGDAYNEFFTLTGVEDCGFVIELQIFNRWGAEIYKSNNYQNDWNGEAHGSSIGSSGKVPTGTYYYIINLKNSGLDPFAGPIYVATN</sequence>
<dbReference type="EMBL" id="JADOET010000009">
    <property type="protein sequence ID" value="MBF8150579.1"/>
    <property type="molecule type" value="Genomic_DNA"/>
</dbReference>
<dbReference type="InterPro" id="IPR007110">
    <property type="entry name" value="Ig-like_dom"/>
</dbReference>
<reference evidence="2 3" key="1">
    <citation type="submission" date="2020-11" db="EMBL/GenBank/DDBJ databases">
        <title>Winogradskyella marina sp. nov., isolated from marine sediment.</title>
        <authorList>
            <person name="Bo J."/>
            <person name="Wang S."/>
            <person name="Song X."/>
            <person name="Du Z."/>
        </authorList>
    </citation>
    <scope>NUCLEOTIDE SEQUENCE [LARGE SCALE GENOMIC DNA]</scope>
    <source>
        <strain evidence="2 3">F6397</strain>
    </source>
</reference>
<name>A0ABS0EJK5_9FLAO</name>
<evidence type="ECO:0000259" key="1">
    <source>
        <dbReference type="PROSITE" id="PS50835"/>
    </source>
</evidence>
<dbReference type="Pfam" id="PF17963">
    <property type="entry name" value="Big_9"/>
    <property type="match status" value="1"/>
</dbReference>
<dbReference type="SUPFAM" id="SSF63825">
    <property type="entry name" value="YWTD domain"/>
    <property type="match status" value="1"/>
</dbReference>
<dbReference type="Proteomes" id="UP000611215">
    <property type="component" value="Unassembled WGS sequence"/>
</dbReference>
<comment type="caution">
    <text evidence="2">The sequence shown here is derived from an EMBL/GenBank/DDBJ whole genome shotgun (WGS) entry which is preliminary data.</text>
</comment>
<dbReference type="Pfam" id="PF19081">
    <property type="entry name" value="Ig_7"/>
    <property type="match status" value="1"/>
</dbReference>
<dbReference type="InterPro" id="IPR054215">
    <property type="entry name" value="DUF6923"/>
</dbReference>